<evidence type="ECO:0000256" key="2">
    <source>
        <dbReference type="ARBA" id="ARBA00022729"/>
    </source>
</evidence>
<dbReference type="InterPro" id="IPR018044">
    <property type="entry name" value="Peptidase_S11"/>
</dbReference>
<evidence type="ECO:0000313" key="14">
    <source>
        <dbReference type="Proteomes" id="UP000295711"/>
    </source>
</evidence>
<dbReference type="OrthoDB" id="9791132at2"/>
<feature type="domain" description="Peptidase S11 D-alanyl-D-alanine carboxypeptidase A N-terminal" evidence="12">
    <location>
        <begin position="115"/>
        <end position="353"/>
    </location>
</feature>
<dbReference type="GO" id="GO:0009002">
    <property type="term" value="F:serine-type D-Ala-D-Ala carboxypeptidase activity"/>
    <property type="evidence" value="ECO:0007669"/>
    <property type="project" value="InterPro"/>
</dbReference>
<dbReference type="SUPFAM" id="SSF56601">
    <property type="entry name" value="beta-lactamase/transpeptidase-like"/>
    <property type="match status" value="1"/>
</dbReference>
<dbReference type="GO" id="GO:0008360">
    <property type="term" value="P:regulation of cell shape"/>
    <property type="evidence" value="ECO:0007669"/>
    <property type="project" value="UniProtKB-KW"/>
</dbReference>
<dbReference type="PRINTS" id="PR00725">
    <property type="entry name" value="DADACBPTASE1"/>
</dbReference>
<comment type="similarity">
    <text evidence="1 9">Belongs to the peptidase S11 family.</text>
</comment>
<feature type="chain" id="PRO_5020609977" evidence="11">
    <location>
        <begin position="24"/>
        <end position="371"/>
    </location>
</feature>
<dbReference type="Proteomes" id="UP000295711">
    <property type="component" value="Unassembled WGS sequence"/>
</dbReference>
<feature type="active site" description="Acyl-ester intermediate" evidence="7">
    <location>
        <position position="149"/>
    </location>
</feature>
<dbReference type="EMBL" id="SLXA01000001">
    <property type="protein sequence ID" value="TCO86278.1"/>
    <property type="molecule type" value="Genomic_DNA"/>
</dbReference>
<name>A0A4V2SE12_9FIRM</name>
<feature type="region of interest" description="Disordered" evidence="10">
    <location>
        <begin position="65"/>
        <end position="118"/>
    </location>
</feature>
<reference evidence="13 14" key="1">
    <citation type="submission" date="2019-03" db="EMBL/GenBank/DDBJ databases">
        <title>Genomic Encyclopedia of Type Strains, Phase IV (KMG-IV): sequencing the most valuable type-strain genomes for metagenomic binning, comparative biology and taxonomic classification.</title>
        <authorList>
            <person name="Goeker M."/>
        </authorList>
    </citation>
    <scope>NUCLEOTIDE SEQUENCE [LARGE SCALE GENOMIC DNA]</scope>
    <source>
        <strain evidence="13 14">DSM 28559</strain>
    </source>
</reference>
<dbReference type="PANTHER" id="PTHR21581">
    <property type="entry name" value="D-ALANYL-D-ALANINE CARBOXYPEPTIDASE"/>
    <property type="match status" value="1"/>
</dbReference>
<keyword evidence="4" id="KW-0133">Cell shape</keyword>
<dbReference type="Gene3D" id="3.40.710.10">
    <property type="entry name" value="DD-peptidase/beta-lactamase superfamily"/>
    <property type="match status" value="1"/>
</dbReference>
<comment type="caution">
    <text evidence="13">The sequence shown here is derived from an EMBL/GenBank/DDBJ whole genome shotgun (WGS) entry which is preliminary data.</text>
</comment>
<keyword evidence="13" id="KW-0121">Carboxypeptidase</keyword>
<dbReference type="InterPro" id="IPR012338">
    <property type="entry name" value="Beta-lactam/transpept-like"/>
</dbReference>
<proteinExistence type="inferred from homology"/>
<evidence type="ECO:0000259" key="12">
    <source>
        <dbReference type="Pfam" id="PF00768"/>
    </source>
</evidence>
<dbReference type="GO" id="GO:0006508">
    <property type="term" value="P:proteolysis"/>
    <property type="evidence" value="ECO:0007669"/>
    <property type="project" value="InterPro"/>
</dbReference>
<protein>
    <submittedName>
        <fullName evidence="13">D-alanyl-D-alanine carboxypeptidase-like protein</fullName>
    </submittedName>
</protein>
<evidence type="ECO:0000256" key="7">
    <source>
        <dbReference type="PIRSR" id="PIRSR618044-1"/>
    </source>
</evidence>
<organism evidence="13 14">
    <name type="scientific">Frisingicoccus caecimuris</name>
    <dbReference type="NCBI Taxonomy" id="1796636"/>
    <lineage>
        <taxon>Bacteria</taxon>
        <taxon>Bacillati</taxon>
        <taxon>Bacillota</taxon>
        <taxon>Clostridia</taxon>
        <taxon>Lachnospirales</taxon>
        <taxon>Lachnospiraceae</taxon>
        <taxon>Frisingicoccus</taxon>
    </lineage>
</organism>
<keyword evidence="2 11" id="KW-0732">Signal</keyword>
<feature type="signal peptide" evidence="11">
    <location>
        <begin position="1"/>
        <end position="23"/>
    </location>
</feature>
<sequence length="371" mass="40625">MKKIKTGAICLLTISLLTGCSQSAPLIKSYTDTALNSKSLIINTSTENAYTFFAEDLAVFPKNTSAVSSTDNTAETDETQTDPSESETDETKKSASDSETEPETETIDETSESVKEDEDIDAKAGLIAGKDTLSNIYGKNIYDRVYPASVTKIMTALITMEKADFNETVVFTEDMVVTDYGAKLCGFEVGDQLTVEQLFHGLLVYSGNDAANALAIHIAGSVEAFADMMNEEAKKLGCVDTHFVNPSGLHDSDHYTSAYDLYLIFDKCLEYDAFQETIRQNSYHLSYKDAGGGTVDAVYNTTNQYFLDYYDYPDSVRVLGGKTGTTDEAGCCLILYEVDKKNQGYISVVLGASDSDELYSEMNILLNKIPK</sequence>
<evidence type="ECO:0000256" key="11">
    <source>
        <dbReference type="SAM" id="SignalP"/>
    </source>
</evidence>
<dbReference type="PANTHER" id="PTHR21581:SF26">
    <property type="entry name" value="D-ALANYL-D-ALANINE ENDOPEPTIDASE"/>
    <property type="match status" value="1"/>
</dbReference>
<evidence type="ECO:0000256" key="9">
    <source>
        <dbReference type="RuleBase" id="RU004016"/>
    </source>
</evidence>
<evidence type="ECO:0000313" key="13">
    <source>
        <dbReference type="EMBL" id="TCO86278.1"/>
    </source>
</evidence>
<dbReference type="RefSeq" id="WP_132087139.1">
    <property type="nucleotide sequence ID" value="NZ_JANKAQ010000005.1"/>
</dbReference>
<keyword evidence="13" id="KW-0645">Protease</keyword>
<gene>
    <name evidence="13" type="ORF">EV212_10158</name>
</gene>
<evidence type="ECO:0000256" key="6">
    <source>
        <dbReference type="ARBA" id="ARBA00023316"/>
    </source>
</evidence>
<feature type="compositionally biased region" description="Acidic residues" evidence="10">
    <location>
        <begin position="98"/>
        <end position="118"/>
    </location>
</feature>
<keyword evidence="3" id="KW-0378">Hydrolase</keyword>
<keyword evidence="6" id="KW-0961">Cell wall biogenesis/degradation</keyword>
<feature type="active site" evidence="7">
    <location>
        <position position="206"/>
    </location>
</feature>
<feature type="binding site" evidence="8">
    <location>
        <position position="322"/>
    </location>
    <ligand>
        <name>substrate</name>
    </ligand>
</feature>
<dbReference type="GO" id="GO:0071555">
    <property type="term" value="P:cell wall organization"/>
    <property type="evidence" value="ECO:0007669"/>
    <property type="project" value="UniProtKB-KW"/>
</dbReference>
<dbReference type="InterPro" id="IPR001967">
    <property type="entry name" value="Peptidase_S11_N"/>
</dbReference>
<evidence type="ECO:0000256" key="8">
    <source>
        <dbReference type="PIRSR" id="PIRSR618044-2"/>
    </source>
</evidence>
<evidence type="ECO:0000256" key="5">
    <source>
        <dbReference type="ARBA" id="ARBA00022984"/>
    </source>
</evidence>
<keyword evidence="14" id="KW-1185">Reference proteome</keyword>
<evidence type="ECO:0000256" key="3">
    <source>
        <dbReference type="ARBA" id="ARBA00022801"/>
    </source>
</evidence>
<evidence type="ECO:0000256" key="1">
    <source>
        <dbReference type="ARBA" id="ARBA00007164"/>
    </source>
</evidence>
<evidence type="ECO:0000256" key="4">
    <source>
        <dbReference type="ARBA" id="ARBA00022960"/>
    </source>
</evidence>
<dbReference type="GO" id="GO:0009252">
    <property type="term" value="P:peptidoglycan biosynthetic process"/>
    <property type="evidence" value="ECO:0007669"/>
    <property type="project" value="UniProtKB-KW"/>
</dbReference>
<feature type="active site" description="Proton acceptor" evidence="7">
    <location>
        <position position="152"/>
    </location>
</feature>
<keyword evidence="5" id="KW-0573">Peptidoglycan synthesis</keyword>
<accession>A0A4V2SE12</accession>
<dbReference type="PROSITE" id="PS51257">
    <property type="entry name" value="PROKAR_LIPOPROTEIN"/>
    <property type="match status" value="1"/>
</dbReference>
<evidence type="ECO:0000256" key="10">
    <source>
        <dbReference type="SAM" id="MobiDB-lite"/>
    </source>
</evidence>
<dbReference type="AlphaFoldDB" id="A0A4V2SE12"/>
<feature type="compositionally biased region" description="Acidic residues" evidence="10">
    <location>
        <begin position="74"/>
        <end position="88"/>
    </location>
</feature>
<dbReference type="Pfam" id="PF00768">
    <property type="entry name" value="Peptidase_S11"/>
    <property type="match status" value="1"/>
</dbReference>